<dbReference type="Proteomes" id="UP000309454">
    <property type="component" value="Unassembled WGS sequence"/>
</dbReference>
<evidence type="ECO:0000259" key="11">
    <source>
        <dbReference type="PROSITE" id="PS51278"/>
    </source>
</evidence>
<gene>
    <name evidence="12" type="ORF">E5982_05425</name>
</gene>
<dbReference type="InterPro" id="IPR029057">
    <property type="entry name" value="PRTase-like"/>
</dbReference>
<comment type="catalytic activity">
    <reaction evidence="8">
        <text>5-phospho-beta-D-ribosylamine + L-glutamate + diphosphate = 5-phospho-alpha-D-ribose 1-diphosphate + L-glutamine + H2O</text>
        <dbReference type="Rhea" id="RHEA:14905"/>
        <dbReference type="ChEBI" id="CHEBI:15377"/>
        <dbReference type="ChEBI" id="CHEBI:29985"/>
        <dbReference type="ChEBI" id="CHEBI:33019"/>
        <dbReference type="ChEBI" id="CHEBI:58017"/>
        <dbReference type="ChEBI" id="CHEBI:58359"/>
        <dbReference type="ChEBI" id="CHEBI:58681"/>
        <dbReference type="EC" id="2.4.2.14"/>
    </reaction>
</comment>
<dbReference type="EC" id="2.4.2.14" evidence="3 8"/>
<evidence type="ECO:0000256" key="3">
    <source>
        <dbReference type="ARBA" id="ARBA00011941"/>
    </source>
</evidence>
<feature type="binding site" evidence="10">
    <location>
        <position position="469"/>
    </location>
    <ligand>
        <name>[4Fe-4S] cluster</name>
        <dbReference type="ChEBI" id="CHEBI:49883"/>
    </ligand>
</feature>
<dbReference type="Gene3D" id="3.40.50.2020">
    <property type="match status" value="1"/>
</dbReference>
<comment type="pathway">
    <text evidence="1 8">Purine metabolism; IMP biosynthesis via de novo pathway; N(1)-(5-phospho-D-ribosyl)glycinamide from 5-phospho-alpha-D-ribose 1-diphosphate: step 1/2.</text>
</comment>
<dbReference type="GO" id="GO:0046872">
    <property type="term" value="F:metal ion binding"/>
    <property type="evidence" value="ECO:0007669"/>
    <property type="project" value="UniProtKB-KW"/>
</dbReference>
<accession>A0A4T9TB34</accession>
<organism evidence="12 13">
    <name type="scientific">Parvibacter caecicola</name>
    <dbReference type="NCBI Taxonomy" id="747645"/>
    <lineage>
        <taxon>Bacteria</taxon>
        <taxon>Bacillati</taxon>
        <taxon>Actinomycetota</taxon>
        <taxon>Coriobacteriia</taxon>
        <taxon>Coriobacteriales</taxon>
        <taxon>Coriobacteriaceae</taxon>
        <taxon>Parvibacter</taxon>
    </lineage>
</organism>
<feature type="binding site" evidence="10">
    <location>
        <position position="466"/>
    </location>
    <ligand>
        <name>[4Fe-4S] cluster</name>
        <dbReference type="ChEBI" id="CHEBI:49883"/>
    </ligand>
</feature>
<dbReference type="PANTHER" id="PTHR11907">
    <property type="entry name" value="AMIDOPHOSPHORIBOSYLTRANSFERASE"/>
    <property type="match status" value="1"/>
</dbReference>
<keyword evidence="9" id="KW-0479">Metal-binding</keyword>
<comment type="similarity">
    <text evidence="2 8">In the C-terminal section; belongs to the purine/pyrimidine phosphoribosyltransferase family.</text>
</comment>
<evidence type="ECO:0000256" key="1">
    <source>
        <dbReference type="ARBA" id="ARBA00005209"/>
    </source>
</evidence>
<dbReference type="InterPro" id="IPR005854">
    <property type="entry name" value="PurF"/>
</dbReference>
<evidence type="ECO:0000313" key="13">
    <source>
        <dbReference type="Proteomes" id="UP000309454"/>
    </source>
</evidence>
<feature type="binding site" evidence="9">
    <location>
        <position position="350"/>
    </location>
    <ligand>
        <name>Mg(2+)</name>
        <dbReference type="ChEBI" id="CHEBI:18420"/>
    </ligand>
</feature>
<dbReference type="EMBL" id="SSTM01000003">
    <property type="protein sequence ID" value="TJW10718.1"/>
    <property type="molecule type" value="Genomic_DNA"/>
</dbReference>
<keyword evidence="9" id="KW-0460">Magnesium</keyword>
<dbReference type="GO" id="GO:0004044">
    <property type="term" value="F:amidophosphoribosyltransferase activity"/>
    <property type="evidence" value="ECO:0007669"/>
    <property type="project" value="UniProtKB-EC"/>
</dbReference>
<feature type="domain" description="Glutamine amidotransferase type-2" evidence="11">
    <location>
        <begin position="1"/>
        <end position="220"/>
    </location>
</feature>
<evidence type="ECO:0000256" key="2">
    <source>
        <dbReference type="ARBA" id="ARBA00010138"/>
    </source>
</evidence>
<dbReference type="RefSeq" id="WP_136845729.1">
    <property type="nucleotide sequence ID" value="NZ_SSTM01000003.1"/>
</dbReference>
<dbReference type="Pfam" id="PF13537">
    <property type="entry name" value="GATase_7"/>
    <property type="match status" value="1"/>
</dbReference>
<dbReference type="UniPathway" id="UPA00074">
    <property type="reaction ID" value="UER00124"/>
</dbReference>
<keyword evidence="10" id="KW-0411">Iron-sulfur</keyword>
<dbReference type="OrthoDB" id="9801213at2"/>
<dbReference type="SUPFAM" id="SSF56235">
    <property type="entry name" value="N-terminal nucleophile aminohydrolases (Ntn hydrolases)"/>
    <property type="match status" value="1"/>
</dbReference>
<dbReference type="PROSITE" id="PS51278">
    <property type="entry name" value="GATASE_TYPE_2"/>
    <property type="match status" value="1"/>
</dbReference>
<evidence type="ECO:0000256" key="8">
    <source>
        <dbReference type="PIRNR" id="PIRNR000485"/>
    </source>
</evidence>
<dbReference type="InterPro" id="IPR029055">
    <property type="entry name" value="Ntn_hydrolases_N"/>
</dbReference>
<dbReference type="CDD" id="cd06223">
    <property type="entry name" value="PRTases_typeI"/>
    <property type="match status" value="1"/>
</dbReference>
<comment type="cofactor">
    <cofactor evidence="9">
        <name>Mg(2+)</name>
        <dbReference type="ChEBI" id="CHEBI:18420"/>
    </cofactor>
    <text evidence="9">Binds 1 Mg(2+) ion per subunit.</text>
</comment>
<dbReference type="GO" id="GO:0051536">
    <property type="term" value="F:iron-sulfur cluster binding"/>
    <property type="evidence" value="ECO:0007669"/>
    <property type="project" value="UniProtKB-KW"/>
</dbReference>
<evidence type="ECO:0000256" key="5">
    <source>
        <dbReference type="ARBA" id="ARBA00022679"/>
    </source>
</evidence>
<evidence type="ECO:0000313" key="12">
    <source>
        <dbReference type="EMBL" id="TJW10718.1"/>
    </source>
</evidence>
<dbReference type="PIRSF" id="PIRSF000485">
    <property type="entry name" value="Amd_phspho_trans"/>
    <property type="match status" value="1"/>
</dbReference>
<feature type="binding site" evidence="9">
    <location>
        <position position="287"/>
    </location>
    <ligand>
        <name>Mg(2+)</name>
        <dbReference type="ChEBI" id="CHEBI:18420"/>
    </ligand>
</feature>
<keyword evidence="10" id="KW-0408">Iron</keyword>
<comment type="caution">
    <text evidence="12">The sequence shown here is derived from an EMBL/GenBank/DDBJ whole genome shotgun (WGS) entry which is preliminary data.</text>
</comment>
<keyword evidence="5 8" id="KW-0808">Transferase</keyword>
<feature type="binding site" evidence="10">
    <location>
        <position position="235"/>
    </location>
    <ligand>
        <name>[4Fe-4S] cluster</name>
        <dbReference type="ChEBI" id="CHEBI:49883"/>
    </ligand>
</feature>
<reference evidence="12 13" key="1">
    <citation type="submission" date="2019-04" db="EMBL/GenBank/DDBJ databases">
        <title>Microbes associate with the intestines of laboratory mice.</title>
        <authorList>
            <person name="Navarre W."/>
            <person name="Wong E."/>
            <person name="Huang K.C."/>
            <person name="Tropini C."/>
            <person name="Ng K."/>
            <person name="Yu B."/>
        </authorList>
    </citation>
    <scope>NUCLEOTIDE SEQUENCE [LARGE SCALE GENOMIC DNA]</scope>
    <source>
        <strain evidence="12 13">NM48_B13</strain>
    </source>
</reference>
<dbReference type="AlphaFoldDB" id="A0A4T9TB34"/>
<evidence type="ECO:0000256" key="6">
    <source>
        <dbReference type="ARBA" id="ARBA00022755"/>
    </source>
</evidence>
<keyword evidence="7" id="KW-0315">Glutamine amidotransferase</keyword>
<keyword evidence="13" id="KW-1185">Reference proteome</keyword>
<name>A0A4T9TB34_9ACTN</name>
<feature type="binding site" evidence="9">
    <location>
        <position position="351"/>
    </location>
    <ligand>
        <name>Mg(2+)</name>
        <dbReference type="ChEBI" id="CHEBI:18420"/>
    </ligand>
</feature>
<comment type="cofactor">
    <cofactor evidence="10">
        <name>[4Fe-4S] cluster</name>
        <dbReference type="ChEBI" id="CHEBI:49883"/>
    </cofactor>
    <text evidence="10">Binds 1 [4Fe-4S] cluster per subunit.</text>
</comment>
<dbReference type="InterPro" id="IPR000836">
    <property type="entry name" value="PRTase_dom"/>
</dbReference>
<keyword evidence="6 8" id="KW-0658">Purine biosynthesis</keyword>
<protein>
    <recommendedName>
        <fullName evidence="3 8">Amidophosphoribosyltransferase</fullName>
        <shortName evidence="8">ATase</shortName>
        <ecNumber evidence="3 8">2.4.2.14</ecNumber>
    </recommendedName>
    <alternativeName>
        <fullName evidence="8">Glutamine phosphoribosylpyrophosphate amidotransferase</fullName>
    </alternativeName>
</protein>
<evidence type="ECO:0000256" key="10">
    <source>
        <dbReference type="PIRSR" id="PIRSR000485-3"/>
    </source>
</evidence>
<sequence length="474" mass="52833">MGGFFGAVSKRDVVLDVFFGVDYHSHLGTRRAGLIFHEEEKGFQRQIHSIENTPFRSRFEDDLAKFAGTSGIGCISDTDPQPLLVRSHLGIFGITTVGAINNDEALVERYFSGNDSQFMAMSSGKVNSTELIAALINQKDTFEEGIRHAQELIDGSCTLMIMTEDGTLVVARDKMGRLPVLVGKDGDGHCVAFESFAYHKLGYEDAYELGPAEIVRITPSTITTTSPAGDKMKICAFMWVYYGYPNSNYEGKNVEVMRYRNGAIMAKDDREQGFMPEVDYVAGVPDSGVPHAIGYATESGMPFGRPFIKYTPTWPRSFMPSNQDVRNRVAKMKQVPVPELIQDKRLLFVDDSIVRGTQLRETVDFLYESGAKEVHMRSACPPIMYSCKYLSFSSSKSDMELIGRRVVDQLEGEEGLAHLNEYADSATERGQCLLKTICEDMGFDSLRYQSLQGMLEAIGIDPETVCTYCWNGEE</sequence>
<evidence type="ECO:0000256" key="9">
    <source>
        <dbReference type="PIRSR" id="PIRSR000485-2"/>
    </source>
</evidence>
<evidence type="ECO:0000256" key="4">
    <source>
        <dbReference type="ARBA" id="ARBA00022676"/>
    </source>
</evidence>
<dbReference type="Gene3D" id="3.60.20.10">
    <property type="entry name" value="Glutamine Phosphoribosylpyrophosphate, subunit 1, domain 1"/>
    <property type="match status" value="1"/>
</dbReference>
<dbReference type="GO" id="GO:0006189">
    <property type="term" value="P:'de novo' IMP biosynthetic process"/>
    <property type="evidence" value="ECO:0007669"/>
    <property type="project" value="UniProtKB-UniPathway"/>
</dbReference>
<keyword evidence="4 8" id="KW-0328">Glycosyltransferase</keyword>
<proteinExistence type="inferred from homology"/>
<dbReference type="SUPFAM" id="SSF53271">
    <property type="entry name" value="PRTase-like"/>
    <property type="match status" value="1"/>
</dbReference>
<dbReference type="GO" id="GO:0009113">
    <property type="term" value="P:purine nucleobase biosynthetic process"/>
    <property type="evidence" value="ECO:0007669"/>
    <property type="project" value="InterPro"/>
</dbReference>
<evidence type="ECO:0000256" key="7">
    <source>
        <dbReference type="ARBA" id="ARBA00022962"/>
    </source>
</evidence>
<dbReference type="InterPro" id="IPR017932">
    <property type="entry name" value="GATase_2_dom"/>
</dbReference>
<feature type="binding site" evidence="10">
    <location>
        <position position="387"/>
    </location>
    <ligand>
        <name>[4Fe-4S] cluster</name>
        <dbReference type="ChEBI" id="CHEBI:49883"/>
    </ligand>
</feature>